<accession>A0A285NJP2</accession>
<evidence type="ECO:0000256" key="7">
    <source>
        <dbReference type="ARBA" id="ARBA00022741"/>
    </source>
</evidence>
<dbReference type="InterPro" id="IPR011817">
    <property type="entry name" value="Uridylate_kinase"/>
</dbReference>
<keyword evidence="5 12" id="KW-0021">Allosteric enzyme</keyword>
<name>A0A285NJP2_9BACI</name>
<feature type="binding site" evidence="12">
    <location>
        <position position="163"/>
    </location>
    <ligand>
        <name>ATP</name>
        <dbReference type="ChEBI" id="CHEBI:30616"/>
    </ligand>
</feature>
<feature type="binding site" evidence="12">
    <location>
        <position position="172"/>
    </location>
    <ligand>
        <name>ATP</name>
        <dbReference type="ChEBI" id="CHEBI:30616"/>
    </ligand>
</feature>
<keyword evidence="15" id="KW-1185">Reference proteome</keyword>
<keyword evidence="6 12" id="KW-0808">Transferase</keyword>
<feature type="binding site" evidence="12">
    <location>
        <position position="59"/>
    </location>
    <ligand>
        <name>ATP</name>
        <dbReference type="ChEBI" id="CHEBI:30616"/>
    </ligand>
</feature>
<evidence type="ECO:0000256" key="12">
    <source>
        <dbReference type="HAMAP-Rule" id="MF_01220"/>
    </source>
</evidence>
<evidence type="ECO:0000313" key="15">
    <source>
        <dbReference type="Proteomes" id="UP000219356"/>
    </source>
</evidence>
<comment type="function">
    <text evidence="12">Catalyzes the reversible phosphorylation of UMP to UDP.</text>
</comment>
<feature type="region of interest" description="Involved in allosteric activation by GTP" evidence="12">
    <location>
        <begin position="20"/>
        <end position="25"/>
    </location>
</feature>
<comment type="subcellular location">
    <subcellularLocation>
        <location evidence="1 12">Cytoplasm</location>
    </subcellularLocation>
</comment>
<evidence type="ECO:0000256" key="11">
    <source>
        <dbReference type="ARBA" id="ARBA00047767"/>
    </source>
</evidence>
<feature type="binding site" evidence="12">
    <location>
        <position position="54"/>
    </location>
    <ligand>
        <name>UMP</name>
        <dbReference type="ChEBI" id="CHEBI:57865"/>
    </ligand>
</feature>
<evidence type="ECO:0000256" key="2">
    <source>
        <dbReference type="ARBA" id="ARBA00004791"/>
    </source>
</evidence>
<dbReference type="Gene3D" id="3.40.1160.10">
    <property type="entry name" value="Acetylglutamate kinase-like"/>
    <property type="match status" value="1"/>
</dbReference>
<dbReference type="AlphaFoldDB" id="A0A285NJP2"/>
<keyword evidence="7 12" id="KW-0547">Nucleotide-binding</keyword>
<evidence type="ECO:0000256" key="1">
    <source>
        <dbReference type="ARBA" id="ARBA00004496"/>
    </source>
</evidence>
<keyword evidence="8 12" id="KW-0418">Kinase</keyword>
<dbReference type="InterPro" id="IPR036393">
    <property type="entry name" value="AceGlu_kinase-like_sf"/>
</dbReference>
<organism evidence="14 15">
    <name type="scientific">Terribacillus aidingensis</name>
    <dbReference type="NCBI Taxonomy" id="586416"/>
    <lineage>
        <taxon>Bacteria</taxon>
        <taxon>Bacillati</taxon>
        <taxon>Bacillota</taxon>
        <taxon>Bacilli</taxon>
        <taxon>Bacillales</taxon>
        <taxon>Bacillaceae</taxon>
        <taxon>Terribacillus</taxon>
    </lineage>
</organism>
<dbReference type="RefSeq" id="WP_077309524.1">
    <property type="nucleotide sequence ID" value="NZ_OBEK01000002.1"/>
</dbReference>
<dbReference type="SUPFAM" id="SSF53633">
    <property type="entry name" value="Carbamate kinase-like"/>
    <property type="match status" value="1"/>
</dbReference>
<dbReference type="OrthoDB" id="9807458at2"/>
<feature type="binding site" evidence="12">
    <location>
        <position position="74"/>
    </location>
    <ligand>
        <name>UMP</name>
        <dbReference type="ChEBI" id="CHEBI:57865"/>
    </ligand>
</feature>
<dbReference type="STRING" id="586416.GZ22_07000"/>
<evidence type="ECO:0000256" key="8">
    <source>
        <dbReference type="ARBA" id="ARBA00022777"/>
    </source>
</evidence>
<feature type="binding site" evidence="12">
    <location>
        <begin position="12"/>
        <end position="15"/>
    </location>
    <ligand>
        <name>ATP</name>
        <dbReference type="ChEBI" id="CHEBI:30616"/>
    </ligand>
</feature>
<evidence type="ECO:0000256" key="5">
    <source>
        <dbReference type="ARBA" id="ARBA00022533"/>
    </source>
</evidence>
<dbReference type="PANTHER" id="PTHR42833:SF4">
    <property type="entry name" value="URIDYLATE KINASE PUMPKIN, CHLOROPLASTIC"/>
    <property type="match status" value="1"/>
</dbReference>
<dbReference type="CDD" id="cd04254">
    <property type="entry name" value="AAK_UMPK-PyrH-Ec"/>
    <property type="match status" value="1"/>
</dbReference>
<feature type="binding site" evidence="12">
    <location>
        <position position="169"/>
    </location>
    <ligand>
        <name>ATP</name>
        <dbReference type="ChEBI" id="CHEBI:30616"/>
    </ligand>
</feature>
<comment type="catalytic activity">
    <reaction evidence="11 12">
        <text>UMP + ATP = UDP + ADP</text>
        <dbReference type="Rhea" id="RHEA:24400"/>
        <dbReference type="ChEBI" id="CHEBI:30616"/>
        <dbReference type="ChEBI" id="CHEBI:57865"/>
        <dbReference type="ChEBI" id="CHEBI:58223"/>
        <dbReference type="ChEBI" id="CHEBI:456216"/>
        <dbReference type="EC" id="2.7.4.22"/>
    </reaction>
</comment>
<comment type="caution">
    <text evidence="12">Lacks conserved residue(s) required for the propagation of feature annotation.</text>
</comment>
<dbReference type="InterPro" id="IPR001048">
    <property type="entry name" value="Asp/Glu/Uridylate_kinase"/>
</dbReference>
<dbReference type="GO" id="GO:0006225">
    <property type="term" value="P:UDP biosynthetic process"/>
    <property type="evidence" value="ECO:0007669"/>
    <property type="project" value="TreeGrafter"/>
</dbReference>
<dbReference type="UniPathway" id="UPA00159">
    <property type="reaction ID" value="UER00275"/>
</dbReference>
<sequence>MTKARYKRIVLKLSGEALSGTVGYGIEPSVIRNIAEQVKEVAEMDVEVAVVVGGGNIWRGKVGSEMGMDRANADYMGMLATVMNSLALQDSLENLGIPTRVQTSIEMRQVAEPYIRRKAIRHLEKKRVVIFAAGTGNPYFSTDTTAALRAAEVEAEVILMAKNNVDGVYNADPKLVADAVKYDSLTYMDILNEGLGVMDATASSLCMDNDIPLLVFSISEQGNIKKAVAGEDIGTIIRGNK</sequence>
<keyword evidence="10 12" id="KW-0665">Pyrimidine biosynthesis</keyword>
<comment type="subunit">
    <text evidence="12">Homohexamer.</text>
</comment>
<dbReference type="InterPro" id="IPR015963">
    <property type="entry name" value="Uridylate_kinase_bac"/>
</dbReference>
<dbReference type="FunFam" id="3.40.1160.10:FF:000001">
    <property type="entry name" value="Uridylate kinase"/>
    <property type="match status" value="1"/>
</dbReference>
<dbReference type="EC" id="2.7.4.22" evidence="12"/>
<dbReference type="Proteomes" id="UP000219356">
    <property type="component" value="Unassembled WGS sequence"/>
</dbReference>
<dbReference type="NCBIfam" id="TIGR02075">
    <property type="entry name" value="pyrH_bact"/>
    <property type="match status" value="1"/>
</dbReference>
<comment type="pathway">
    <text evidence="2 12">Pyrimidine metabolism; CTP biosynthesis via de novo pathway; UDP from UMP (UMPK route): step 1/1.</text>
</comment>
<dbReference type="HAMAP" id="MF_01220_B">
    <property type="entry name" value="PyrH_B"/>
    <property type="match status" value="1"/>
</dbReference>
<protein>
    <recommendedName>
        <fullName evidence="12">Uridylate kinase</fullName>
        <shortName evidence="12">UK</shortName>
        <ecNumber evidence="12">2.7.4.22</ecNumber>
    </recommendedName>
    <alternativeName>
        <fullName evidence="12">Uridine monophosphate kinase</fullName>
        <shortName evidence="12">UMP kinase</shortName>
        <shortName evidence="12">UMPK</shortName>
    </alternativeName>
</protein>
<dbReference type="GO" id="GO:0044210">
    <property type="term" value="P:'de novo' CTP biosynthetic process"/>
    <property type="evidence" value="ECO:0007669"/>
    <property type="project" value="UniProtKB-UniRule"/>
</dbReference>
<dbReference type="GO" id="GO:0005737">
    <property type="term" value="C:cytoplasm"/>
    <property type="evidence" value="ECO:0007669"/>
    <property type="project" value="UniProtKB-SubCell"/>
</dbReference>
<dbReference type="PANTHER" id="PTHR42833">
    <property type="entry name" value="URIDYLATE KINASE"/>
    <property type="match status" value="1"/>
</dbReference>
<feature type="domain" description="Aspartate/glutamate/uridylate kinase" evidence="13">
    <location>
        <begin position="7"/>
        <end position="217"/>
    </location>
</feature>
<feature type="binding site" evidence="12">
    <location>
        <begin position="135"/>
        <end position="142"/>
    </location>
    <ligand>
        <name>UMP</name>
        <dbReference type="ChEBI" id="CHEBI:57865"/>
    </ligand>
</feature>
<dbReference type="Pfam" id="PF00696">
    <property type="entry name" value="AA_kinase"/>
    <property type="match status" value="1"/>
</dbReference>
<keyword evidence="9 12" id="KW-0067">ATP-binding</keyword>
<dbReference type="eggNOG" id="COG0528">
    <property type="taxonomic scope" value="Bacteria"/>
</dbReference>
<reference evidence="15" key="1">
    <citation type="submission" date="2017-09" db="EMBL/GenBank/DDBJ databases">
        <authorList>
            <person name="Varghese N."/>
            <person name="Submissions S."/>
        </authorList>
    </citation>
    <scope>NUCLEOTIDE SEQUENCE [LARGE SCALE GENOMIC DNA]</scope>
    <source>
        <strain evidence="15">CGMCC 1.8913</strain>
    </source>
</reference>
<evidence type="ECO:0000313" key="14">
    <source>
        <dbReference type="EMBL" id="SNZ09712.1"/>
    </source>
</evidence>
<evidence type="ECO:0000256" key="10">
    <source>
        <dbReference type="ARBA" id="ARBA00022975"/>
    </source>
</evidence>
<comment type="activity regulation">
    <text evidence="12">Allosterically activated by GTP. Inhibited by UTP.</text>
</comment>
<gene>
    <name evidence="12" type="primary">pyrH</name>
    <name evidence="14" type="ORF">SAMN05421503_1318</name>
</gene>
<evidence type="ECO:0000256" key="4">
    <source>
        <dbReference type="ARBA" id="ARBA00022490"/>
    </source>
</evidence>
<feature type="binding site" evidence="12">
    <location>
        <position position="55"/>
    </location>
    <ligand>
        <name>ATP</name>
        <dbReference type="ChEBI" id="CHEBI:30616"/>
    </ligand>
</feature>
<dbReference type="GO" id="GO:0005524">
    <property type="term" value="F:ATP binding"/>
    <property type="evidence" value="ECO:0007669"/>
    <property type="project" value="UniProtKB-KW"/>
</dbReference>
<dbReference type="PIRSF" id="PIRSF005650">
    <property type="entry name" value="Uridylate_kin"/>
    <property type="match status" value="1"/>
</dbReference>
<evidence type="ECO:0000259" key="13">
    <source>
        <dbReference type="Pfam" id="PF00696"/>
    </source>
</evidence>
<dbReference type="EMBL" id="OBEK01000002">
    <property type="protein sequence ID" value="SNZ09712.1"/>
    <property type="molecule type" value="Genomic_DNA"/>
</dbReference>
<keyword evidence="4 12" id="KW-0963">Cytoplasm</keyword>
<dbReference type="GO" id="GO:0033862">
    <property type="term" value="F:UMP kinase activity"/>
    <property type="evidence" value="ECO:0007669"/>
    <property type="project" value="UniProtKB-EC"/>
</dbReference>
<evidence type="ECO:0000256" key="9">
    <source>
        <dbReference type="ARBA" id="ARBA00022840"/>
    </source>
</evidence>
<comment type="similarity">
    <text evidence="3 12">Belongs to the UMP kinase family.</text>
</comment>
<evidence type="ECO:0000256" key="3">
    <source>
        <dbReference type="ARBA" id="ARBA00007614"/>
    </source>
</evidence>
<evidence type="ECO:0000256" key="6">
    <source>
        <dbReference type="ARBA" id="ARBA00022679"/>
    </source>
</evidence>
<proteinExistence type="inferred from homology"/>